<protein>
    <submittedName>
        <fullName evidence="1">Uncharacterized protein</fullName>
    </submittedName>
</protein>
<dbReference type="EMBL" id="MF101423">
    <property type="protein sequence ID" value="ARW62470.1"/>
    <property type="molecule type" value="Genomic_DNA"/>
</dbReference>
<sequence length="159" mass="19279">MKNSYIFLKHLSGNWIIQNSILSFGSRRQNKSRNSILIYKNVLEYYNIYTEVEKFDSTNKISRYRIIHLQKKDLYKFYLKYMIVPKKQRFVMCLKYIRKGFFEIIHINLFNKIKKKEYIYVVTSKIVVIITIIQDLENKYLGARVSSCIKLKNKNNIRK</sequence>
<dbReference type="GeneID" id="33355684"/>
<organism evidence="1">
    <name type="scientific">Polysiphonia sertularioides</name>
    <dbReference type="NCBI Taxonomy" id="945028"/>
    <lineage>
        <taxon>Eukaryota</taxon>
        <taxon>Rhodophyta</taxon>
        <taxon>Florideophyceae</taxon>
        <taxon>Rhodymeniophycidae</taxon>
        <taxon>Ceramiales</taxon>
        <taxon>Rhodomelaceae</taxon>
        <taxon>Polysiphonioideae</taxon>
        <taxon>Polysiphonia</taxon>
    </lineage>
</organism>
<dbReference type="AlphaFoldDB" id="A0A1Z1M918"/>
<evidence type="ECO:0000313" key="1">
    <source>
        <dbReference type="EMBL" id="ARW62470.1"/>
    </source>
</evidence>
<geneLocation type="chloroplast" evidence="1"/>
<accession>A0A1Z1M918</accession>
<proteinExistence type="predicted"/>
<gene>
    <name evidence="1" type="primary">ycf58</name>
</gene>
<reference evidence="1" key="1">
    <citation type="journal article" date="2017" name="J. Phycol.">
        <title>Analysis of chloroplast genomes and a supermatrix inform reclassification of the Rhodomelaceae (Rhodophyta).</title>
        <authorList>
            <person name="Diaz-Tapia P."/>
            <person name="Maggs C.A."/>
            <person name="West J.A."/>
            <person name="Verbruggen H."/>
        </authorList>
    </citation>
    <scope>NUCLEOTIDE SEQUENCE</scope>
    <source>
        <strain evidence="1">PD0863</strain>
    </source>
</reference>
<keyword evidence="1" id="KW-0150">Chloroplast</keyword>
<dbReference type="RefSeq" id="YP_009393908.1">
    <property type="nucleotide sequence ID" value="NC_035270.1"/>
</dbReference>
<name>A0A1Z1M918_9FLOR</name>
<keyword evidence="1" id="KW-0934">Plastid</keyword>